<dbReference type="EMBL" id="CP000248">
    <property type="protein sequence ID" value="ABD26952.1"/>
    <property type="molecule type" value="Genomic_DNA"/>
</dbReference>
<dbReference type="STRING" id="279238.Saro_2516"/>
<evidence type="ECO:0000256" key="1">
    <source>
        <dbReference type="SAM" id="Phobius"/>
    </source>
</evidence>
<feature type="transmembrane region" description="Helical" evidence="1">
    <location>
        <begin position="65"/>
        <end position="82"/>
    </location>
</feature>
<keyword evidence="1" id="KW-1133">Transmembrane helix</keyword>
<proteinExistence type="predicted"/>
<feature type="transmembrane region" description="Helical" evidence="1">
    <location>
        <begin position="88"/>
        <end position="106"/>
    </location>
</feature>
<evidence type="ECO:0000313" key="3">
    <source>
        <dbReference type="Proteomes" id="UP000009134"/>
    </source>
</evidence>
<protein>
    <submittedName>
        <fullName evidence="2">Uncharacterized protein</fullName>
    </submittedName>
</protein>
<dbReference type="Proteomes" id="UP000009134">
    <property type="component" value="Chromosome"/>
</dbReference>
<name>Q2G5C1_NOVAD</name>
<feature type="transmembrane region" description="Helical" evidence="1">
    <location>
        <begin position="39"/>
        <end position="58"/>
    </location>
</feature>
<sequence length="155" mass="16170">MRSPIDLLTPGQIARSARAVAFVTTLALGYGYVTNALEPVSAGVGAFVLASSLLLAAPRQRATEMLGAVTVWMCFAEFLATVESGSFAMWRLAVAVATLGGVMAVIRVQHLRELARTAPDVLLGNLDRRSISGISVVPLSDAKLAALRGDDTASA</sequence>
<accession>Q2G5C1</accession>
<reference evidence="3" key="1">
    <citation type="submission" date="2006-01" db="EMBL/GenBank/DDBJ databases">
        <title>Complete sequence of Novosphingobium aromaticivorans DSM 12444.</title>
        <authorList>
            <consortium name="US DOE Joint Genome Institute"/>
            <person name="Copeland A."/>
            <person name="Lucas S."/>
            <person name="Lapidus A."/>
            <person name="Barry K."/>
            <person name="Detter J.C."/>
            <person name="Glavina T."/>
            <person name="Hammon N."/>
            <person name="Israni S."/>
            <person name="Pitluck S."/>
            <person name="Chain P."/>
            <person name="Malfatti S."/>
            <person name="Shin M."/>
            <person name="Vergez L."/>
            <person name="Schmutz J."/>
            <person name="Larimer F."/>
            <person name="Land M."/>
            <person name="Kyrpides N."/>
            <person name="Ivanova N."/>
            <person name="Fredrickson J."/>
            <person name="Balkwill D."/>
            <person name="Romine M.F."/>
            <person name="Richardson P."/>
        </authorList>
    </citation>
    <scope>NUCLEOTIDE SEQUENCE [LARGE SCALE GENOMIC DNA]</scope>
    <source>
        <strain evidence="3">ATCC 700278 / DSM 12444 / CCUG 56034 / CIP 105152 / NBRC 16084 / F199</strain>
    </source>
</reference>
<evidence type="ECO:0000313" key="2">
    <source>
        <dbReference type="EMBL" id="ABD26952.1"/>
    </source>
</evidence>
<keyword evidence="1" id="KW-0812">Transmembrane</keyword>
<keyword evidence="1" id="KW-0472">Membrane</keyword>
<dbReference type="HOGENOM" id="CLU_1693671_0_0_5"/>
<organism evidence="2 3">
    <name type="scientific">Novosphingobium aromaticivorans (strain ATCC 700278 / DSM 12444 / CCUG 56034 / CIP 105152 / NBRC 16084 / F199)</name>
    <dbReference type="NCBI Taxonomy" id="279238"/>
    <lineage>
        <taxon>Bacteria</taxon>
        <taxon>Pseudomonadati</taxon>
        <taxon>Pseudomonadota</taxon>
        <taxon>Alphaproteobacteria</taxon>
        <taxon>Sphingomonadales</taxon>
        <taxon>Sphingomonadaceae</taxon>
        <taxon>Novosphingobium</taxon>
    </lineage>
</organism>
<gene>
    <name evidence="2" type="ordered locus">Saro_2516</name>
</gene>
<dbReference type="AlphaFoldDB" id="Q2G5C1"/>
<keyword evidence="3" id="KW-1185">Reference proteome</keyword>
<dbReference type="KEGG" id="nar:Saro_2516"/>
<dbReference type="RefSeq" id="WP_011446158.1">
    <property type="nucleotide sequence ID" value="NC_007794.1"/>
</dbReference>